<dbReference type="GO" id="GO:0003677">
    <property type="term" value="F:DNA binding"/>
    <property type="evidence" value="ECO:0007669"/>
    <property type="project" value="UniProtKB-UniRule"/>
</dbReference>
<sequence length="745" mass="81306">MLNDMPQVTESINTPLPGLESTAANPPARLLQVALPRPLPALFDYDASGLPAVEPGQRVRVPFGRSELWGIAWGWRDGSDLDPSRIRPLVGCDDSQPPLPGNWRALVEFVADYYQQPIGEVAAMAAPPAISATRAERAHRRFRATAAGHAAAPSLPARDVGRKLIAALDAAGELNEAELRALSSRAGPALERLLAEGWVELALPQAPAETAHTLTADQAAALEALQADSGFAASLLHGVTGSGKTEVYLRLIEDQIAAGRQSLLLVPEIALTPQLHARVAARFPRASLHVMHSEMSDGARAMAWAAAQSGEADILLGTRLAVFAPLPRLGCIVLDEEHDPSFRQTEGVRYSARDVAIWRARHENVPIVLGSATPSLESLRHAIDGRYRWLRLNARAGEAKLPEVHLVDTRVFRATDGFSQPMVRAIESRLARGEQTLLFINRRGYAPVLSCPACGWAAGCTQCTANLVLHAADRRLRCHHCGAEGPVPHACPKCGNQDIQGYGRGTQRLEETLASRFPQARLLRIDRDSVRGREHWQEQLDRIRRGEVDLVVGTQLLAKGHDFPGITLVGVIGADASLHAADFRAQERLFAQLMQVGGRAGRGDSAGEVLIQTAQPEHPLFAALKAHDFDGFARSQLEERALLGLPPHGFQLMLSADAPELQPALDFLEAARRAAQALQVEGVQVYDVVPMRMVRRANRERAQLVVESRSRPQLRALLRPWIANLYRLRLARGLRWHVDVDPVEV</sequence>
<keyword evidence="8 12" id="KW-0067">ATP-binding</keyword>
<gene>
    <name evidence="12" type="primary">priA</name>
    <name evidence="15" type="ORF">METUNv1_03480</name>
</gene>
<keyword evidence="10 12" id="KW-0413">Isomerase</keyword>
<evidence type="ECO:0000256" key="11">
    <source>
        <dbReference type="ARBA" id="ARBA00048988"/>
    </source>
</evidence>
<keyword evidence="2 12" id="KW-0235">DNA replication</keyword>
<dbReference type="SUPFAM" id="SSF52540">
    <property type="entry name" value="P-loop containing nucleoside triphosphate hydrolases"/>
    <property type="match status" value="2"/>
</dbReference>
<dbReference type="Pfam" id="PF18074">
    <property type="entry name" value="PriA_C"/>
    <property type="match status" value="1"/>
</dbReference>
<comment type="similarity">
    <text evidence="12">Belongs to the helicase family. PriA subfamily.</text>
</comment>
<dbReference type="GO" id="GO:0016887">
    <property type="term" value="F:ATP hydrolysis activity"/>
    <property type="evidence" value="ECO:0007669"/>
    <property type="project" value="RHEA"/>
</dbReference>
<evidence type="ECO:0000256" key="13">
    <source>
        <dbReference type="SAM" id="MobiDB-lite"/>
    </source>
</evidence>
<feature type="binding site" evidence="12">
    <location>
        <position position="478"/>
    </location>
    <ligand>
        <name>Zn(2+)</name>
        <dbReference type="ChEBI" id="CHEBI:29105"/>
        <label>2</label>
    </ligand>
</feature>
<evidence type="ECO:0000256" key="10">
    <source>
        <dbReference type="ARBA" id="ARBA00023235"/>
    </source>
</evidence>
<dbReference type="InterPro" id="IPR014001">
    <property type="entry name" value="Helicase_ATP-bd"/>
</dbReference>
<dbReference type="Pfam" id="PF17764">
    <property type="entry name" value="PriA_3primeBD"/>
    <property type="match status" value="1"/>
</dbReference>
<evidence type="ECO:0000256" key="8">
    <source>
        <dbReference type="ARBA" id="ARBA00022840"/>
    </source>
</evidence>
<evidence type="ECO:0000313" key="15">
    <source>
        <dbReference type="EMBL" id="EGK70573.1"/>
    </source>
</evidence>
<dbReference type="eggNOG" id="COG1198">
    <property type="taxonomic scope" value="Bacteria"/>
</dbReference>
<dbReference type="InterPro" id="IPR027417">
    <property type="entry name" value="P-loop_NTPase"/>
</dbReference>
<dbReference type="GO" id="GO:0006269">
    <property type="term" value="P:DNA replication, synthesis of primer"/>
    <property type="evidence" value="ECO:0007669"/>
    <property type="project" value="UniProtKB-KW"/>
</dbReference>
<evidence type="ECO:0000313" key="16">
    <source>
        <dbReference type="Proteomes" id="UP000005019"/>
    </source>
</evidence>
<dbReference type="CDD" id="cd17929">
    <property type="entry name" value="DEXHc_priA"/>
    <property type="match status" value="1"/>
</dbReference>
<dbReference type="GO" id="GO:0006310">
    <property type="term" value="P:DNA recombination"/>
    <property type="evidence" value="ECO:0007669"/>
    <property type="project" value="InterPro"/>
</dbReference>
<keyword evidence="9 12" id="KW-0238">DNA-binding</keyword>
<dbReference type="EC" id="5.6.2.4" evidence="12"/>
<dbReference type="Proteomes" id="UP000005019">
    <property type="component" value="Unassembled WGS sequence"/>
</dbReference>
<evidence type="ECO:0000256" key="2">
    <source>
        <dbReference type="ARBA" id="ARBA00022705"/>
    </source>
</evidence>
<dbReference type="Pfam" id="PF00271">
    <property type="entry name" value="Helicase_C"/>
    <property type="match status" value="1"/>
</dbReference>
<dbReference type="SMART" id="SM00490">
    <property type="entry name" value="HELICc"/>
    <property type="match status" value="1"/>
</dbReference>
<keyword evidence="6 12" id="KW-0347">Helicase</keyword>
<dbReference type="Pfam" id="PF18319">
    <property type="entry name" value="Zn_ribbon_PriA"/>
    <property type="match status" value="1"/>
</dbReference>
<keyword evidence="16" id="KW-1185">Reference proteome</keyword>
<protein>
    <recommendedName>
        <fullName evidence="12">Replication restart protein PriA</fullName>
    </recommendedName>
    <alternativeName>
        <fullName evidence="12">ATP-dependent DNA helicase PriA</fullName>
        <ecNumber evidence="12">5.6.2.4</ecNumber>
    </alternativeName>
    <alternativeName>
        <fullName evidence="12">DNA 3'-5' helicase PriA</fullName>
    </alternativeName>
</protein>
<keyword evidence="3 12" id="KW-0479">Metal-binding</keyword>
<proteinExistence type="inferred from homology"/>
<comment type="catalytic activity">
    <reaction evidence="12">
        <text>Couples ATP hydrolysis with the unwinding of duplex DNA by translocating in the 3'-5' direction.</text>
        <dbReference type="EC" id="5.6.2.4"/>
    </reaction>
</comment>
<feature type="region of interest" description="Disordered" evidence="13">
    <location>
        <begin position="1"/>
        <end position="23"/>
    </location>
</feature>
<comment type="caution">
    <text evidence="15">The sequence shown here is derived from an EMBL/GenBank/DDBJ whole genome shotgun (WGS) entry which is preliminary data.</text>
</comment>
<dbReference type="NCBIfam" id="TIGR00595">
    <property type="entry name" value="priA"/>
    <property type="match status" value="1"/>
</dbReference>
<dbReference type="GO" id="GO:0006302">
    <property type="term" value="P:double-strand break repair"/>
    <property type="evidence" value="ECO:0007669"/>
    <property type="project" value="InterPro"/>
</dbReference>
<evidence type="ECO:0000256" key="7">
    <source>
        <dbReference type="ARBA" id="ARBA00022833"/>
    </source>
</evidence>
<evidence type="ECO:0000259" key="14">
    <source>
        <dbReference type="PROSITE" id="PS51192"/>
    </source>
</evidence>
<comment type="function">
    <text evidence="12">Initiates the restart of stalled replication forks, which reloads the replicative helicase on sites other than the origin of replication. Recognizes and binds to abandoned replication forks and remodels them to uncover a helicase loading site. Promotes assembly of the primosome at these replication forks.</text>
</comment>
<feature type="binding site" evidence="12">
    <location>
        <position position="451"/>
    </location>
    <ligand>
        <name>Zn(2+)</name>
        <dbReference type="ChEBI" id="CHEBI:29105"/>
        <label>1</label>
    </ligand>
</feature>
<keyword evidence="1 12" id="KW-0639">Primosome</keyword>
<dbReference type="InterPro" id="IPR041222">
    <property type="entry name" value="PriA_3primeBD"/>
</dbReference>
<evidence type="ECO:0000256" key="3">
    <source>
        <dbReference type="ARBA" id="ARBA00022723"/>
    </source>
</evidence>
<dbReference type="InterPro" id="IPR040498">
    <property type="entry name" value="PriA_CRR"/>
</dbReference>
<comment type="subunit">
    <text evidence="12">Component of the replication restart primosome.</text>
</comment>
<dbReference type="InterPro" id="IPR041236">
    <property type="entry name" value="PriA_C"/>
</dbReference>
<dbReference type="FunFam" id="3.40.50.300:FF:000489">
    <property type="entry name" value="Primosome assembly protein PriA"/>
    <property type="match status" value="1"/>
</dbReference>
<dbReference type="Gene3D" id="3.40.50.300">
    <property type="entry name" value="P-loop containing nucleotide triphosphate hydrolases"/>
    <property type="match status" value="2"/>
</dbReference>
<keyword evidence="5 12" id="KW-0378">Hydrolase</keyword>
<dbReference type="GO" id="GO:1990077">
    <property type="term" value="C:primosome complex"/>
    <property type="evidence" value="ECO:0007669"/>
    <property type="project" value="UniProtKB-UniRule"/>
</dbReference>
<feature type="binding site" evidence="12">
    <location>
        <position position="463"/>
    </location>
    <ligand>
        <name>Zn(2+)</name>
        <dbReference type="ChEBI" id="CHEBI:29105"/>
        <label>2</label>
    </ligand>
</feature>
<accession>F5RG85</accession>
<evidence type="ECO:0000256" key="1">
    <source>
        <dbReference type="ARBA" id="ARBA00022515"/>
    </source>
</evidence>
<feature type="binding site" evidence="12">
    <location>
        <position position="491"/>
    </location>
    <ligand>
        <name>Zn(2+)</name>
        <dbReference type="ChEBI" id="CHEBI:29105"/>
        <label>1</label>
    </ligand>
</feature>
<evidence type="ECO:0000256" key="4">
    <source>
        <dbReference type="ARBA" id="ARBA00022741"/>
    </source>
</evidence>
<dbReference type="Gene3D" id="3.40.1440.60">
    <property type="entry name" value="PriA, 3(prime) DNA-binding domain"/>
    <property type="match status" value="1"/>
</dbReference>
<feature type="binding site" evidence="12">
    <location>
        <position position="481"/>
    </location>
    <ligand>
        <name>Zn(2+)</name>
        <dbReference type="ChEBI" id="CHEBI:29105"/>
        <label>2</label>
    </ligand>
</feature>
<dbReference type="InterPro" id="IPR011545">
    <property type="entry name" value="DEAD/DEAH_box_helicase_dom"/>
</dbReference>
<dbReference type="Pfam" id="PF00270">
    <property type="entry name" value="DEAD"/>
    <property type="match status" value="1"/>
</dbReference>
<dbReference type="InterPro" id="IPR005259">
    <property type="entry name" value="PriA"/>
</dbReference>
<reference evidence="15 16" key="1">
    <citation type="journal article" date="2011" name="J. Bacteriol.">
        <title>Genome sequence of Methyloversatilis universalis FAM5T, a methylotrophic representative of the order Rhodocyclales.</title>
        <authorList>
            <person name="Kittichotirat W."/>
            <person name="Good N.M."/>
            <person name="Hall R."/>
            <person name="Bringel F."/>
            <person name="Lajus A."/>
            <person name="Medigue C."/>
            <person name="Smalley N.E."/>
            <person name="Beck D."/>
            <person name="Bumgarner R."/>
            <person name="Vuilleumier S."/>
            <person name="Kalyuzhnaya M.G."/>
        </authorList>
    </citation>
    <scope>NUCLEOTIDE SEQUENCE [LARGE SCALE GENOMIC DNA]</scope>
    <source>
        <strain evidence="16">ATCC BAA-1314 / JCM 13912 / FAM5</strain>
    </source>
</reference>
<dbReference type="CDD" id="cd18804">
    <property type="entry name" value="SF2_C_priA"/>
    <property type="match status" value="1"/>
</dbReference>
<dbReference type="PANTHER" id="PTHR30580:SF0">
    <property type="entry name" value="PRIMOSOMAL PROTEIN N"/>
    <property type="match status" value="1"/>
</dbReference>
<keyword evidence="4 12" id="KW-0547">Nucleotide-binding</keyword>
<dbReference type="GO" id="GO:0043138">
    <property type="term" value="F:3'-5' DNA helicase activity"/>
    <property type="evidence" value="ECO:0007669"/>
    <property type="project" value="UniProtKB-EC"/>
</dbReference>
<name>F5RG85_METUF</name>
<dbReference type="STRING" id="1000565.METUNv1_03480"/>
<feature type="binding site" evidence="12">
    <location>
        <position position="494"/>
    </location>
    <ligand>
        <name>Zn(2+)</name>
        <dbReference type="ChEBI" id="CHEBI:29105"/>
        <label>1</label>
    </ligand>
</feature>
<comment type="catalytic activity">
    <reaction evidence="11 12">
        <text>ATP + H2O = ADP + phosphate + H(+)</text>
        <dbReference type="Rhea" id="RHEA:13065"/>
        <dbReference type="ChEBI" id="CHEBI:15377"/>
        <dbReference type="ChEBI" id="CHEBI:15378"/>
        <dbReference type="ChEBI" id="CHEBI:30616"/>
        <dbReference type="ChEBI" id="CHEBI:43474"/>
        <dbReference type="ChEBI" id="CHEBI:456216"/>
        <dbReference type="EC" id="5.6.2.4"/>
    </reaction>
</comment>
<dbReference type="PANTHER" id="PTHR30580">
    <property type="entry name" value="PRIMOSOMAL PROTEIN N"/>
    <property type="match status" value="1"/>
</dbReference>
<evidence type="ECO:0000256" key="5">
    <source>
        <dbReference type="ARBA" id="ARBA00022801"/>
    </source>
</evidence>
<comment type="cofactor">
    <cofactor evidence="12">
        <name>Zn(2+)</name>
        <dbReference type="ChEBI" id="CHEBI:29105"/>
    </cofactor>
    <text evidence="12">Binds 2 zinc ions per subunit.</text>
</comment>
<dbReference type="GO" id="GO:0006270">
    <property type="term" value="P:DNA replication initiation"/>
    <property type="evidence" value="ECO:0007669"/>
    <property type="project" value="TreeGrafter"/>
</dbReference>
<feature type="binding site" evidence="12">
    <location>
        <position position="460"/>
    </location>
    <ligand>
        <name>Zn(2+)</name>
        <dbReference type="ChEBI" id="CHEBI:29105"/>
        <label>2</label>
    </ligand>
</feature>
<keyword evidence="7 12" id="KW-0862">Zinc</keyword>
<feature type="compositionally biased region" description="Polar residues" evidence="13">
    <location>
        <begin position="1"/>
        <end position="14"/>
    </location>
</feature>
<organism evidence="15 16">
    <name type="scientific">Methyloversatilis universalis (strain ATCC BAA-1314 / DSM 25237 / JCM 13912 / CCUG 52030 / FAM5)</name>
    <dbReference type="NCBI Taxonomy" id="1000565"/>
    <lineage>
        <taxon>Bacteria</taxon>
        <taxon>Pseudomonadati</taxon>
        <taxon>Pseudomonadota</taxon>
        <taxon>Betaproteobacteria</taxon>
        <taxon>Nitrosomonadales</taxon>
        <taxon>Sterolibacteriaceae</taxon>
        <taxon>Methyloversatilis</taxon>
    </lineage>
</organism>
<evidence type="ECO:0000256" key="6">
    <source>
        <dbReference type="ARBA" id="ARBA00022806"/>
    </source>
</evidence>
<dbReference type="GO" id="GO:0005524">
    <property type="term" value="F:ATP binding"/>
    <property type="evidence" value="ECO:0007669"/>
    <property type="project" value="UniProtKB-UniRule"/>
</dbReference>
<dbReference type="GO" id="GO:0008270">
    <property type="term" value="F:zinc ion binding"/>
    <property type="evidence" value="ECO:0007669"/>
    <property type="project" value="UniProtKB-UniRule"/>
</dbReference>
<dbReference type="InterPro" id="IPR001650">
    <property type="entry name" value="Helicase_C-like"/>
</dbReference>
<dbReference type="NCBIfam" id="NF004067">
    <property type="entry name" value="PRK05580.1-4"/>
    <property type="match status" value="1"/>
</dbReference>
<dbReference type="InterPro" id="IPR042115">
    <property type="entry name" value="PriA_3primeBD_sf"/>
</dbReference>
<feature type="domain" description="Helicase ATP-binding" evidence="14">
    <location>
        <begin position="225"/>
        <end position="392"/>
    </location>
</feature>
<dbReference type="PROSITE" id="PS51192">
    <property type="entry name" value="HELICASE_ATP_BIND_1"/>
    <property type="match status" value="1"/>
</dbReference>
<feature type="binding site" evidence="12">
    <location>
        <position position="454"/>
    </location>
    <ligand>
        <name>Zn(2+)</name>
        <dbReference type="ChEBI" id="CHEBI:29105"/>
        <label>1</label>
    </ligand>
</feature>
<dbReference type="SMART" id="SM00487">
    <property type="entry name" value="DEXDc"/>
    <property type="match status" value="1"/>
</dbReference>
<dbReference type="EMBL" id="AFHG01000057">
    <property type="protein sequence ID" value="EGK70573.1"/>
    <property type="molecule type" value="Genomic_DNA"/>
</dbReference>
<evidence type="ECO:0000256" key="12">
    <source>
        <dbReference type="HAMAP-Rule" id="MF_00983"/>
    </source>
</evidence>
<dbReference type="HAMAP" id="MF_00983">
    <property type="entry name" value="PriA"/>
    <property type="match status" value="1"/>
</dbReference>
<dbReference type="AlphaFoldDB" id="F5RG85"/>
<evidence type="ECO:0000256" key="9">
    <source>
        <dbReference type="ARBA" id="ARBA00023125"/>
    </source>
</evidence>